<dbReference type="GO" id="GO:0006950">
    <property type="term" value="P:response to stress"/>
    <property type="evidence" value="ECO:0007669"/>
    <property type="project" value="UniProtKB-ARBA"/>
</dbReference>
<organism evidence="9 10">
    <name type="scientific">Hyphomonas adhaerens MHS-3</name>
    <dbReference type="NCBI Taxonomy" id="1280949"/>
    <lineage>
        <taxon>Bacteria</taxon>
        <taxon>Pseudomonadati</taxon>
        <taxon>Pseudomonadota</taxon>
        <taxon>Alphaproteobacteria</taxon>
        <taxon>Hyphomonadales</taxon>
        <taxon>Hyphomonadaceae</taxon>
        <taxon>Hyphomonas</taxon>
    </lineage>
</organism>
<dbReference type="STRING" id="1280949.HAD_07155"/>
<dbReference type="InterPro" id="IPR036155">
    <property type="entry name" value="Crypto/Photolyase_N_sf"/>
</dbReference>
<gene>
    <name evidence="9" type="ORF">HAD_07155</name>
</gene>
<comment type="similarity">
    <text evidence="6">Belongs to the DNA photolyase family.</text>
</comment>
<dbReference type="InterPro" id="IPR002081">
    <property type="entry name" value="Cryptochrome/DNA_photolyase_1"/>
</dbReference>
<dbReference type="Gene3D" id="1.25.40.80">
    <property type="match status" value="1"/>
</dbReference>
<protein>
    <submittedName>
        <fullName evidence="9">Deoxyribodipyrimidine photolyase family protein</fullName>
    </submittedName>
</protein>
<keyword evidence="10" id="KW-1185">Reference proteome</keyword>
<keyword evidence="2 5" id="KW-0285">Flavoprotein</keyword>
<dbReference type="PATRIC" id="fig|1280949.3.peg.1458"/>
<dbReference type="InterPro" id="IPR005101">
    <property type="entry name" value="Cryptochr/Photolyase_FAD-bd"/>
</dbReference>
<dbReference type="Proteomes" id="UP000027446">
    <property type="component" value="Unassembled WGS sequence"/>
</dbReference>
<evidence type="ECO:0000256" key="1">
    <source>
        <dbReference type="ARBA" id="ARBA00001932"/>
    </source>
</evidence>
<evidence type="ECO:0000256" key="2">
    <source>
        <dbReference type="ARBA" id="ARBA00022630"/>
    </source>
</evidence>
<dbReference type="EMBL" id="ARYH01000001">
    <property type="protein sequence ID" value="KCZ85442.1"/>
    <property type="molecule type" value="Genomic_DNA"/>
</dbReference>
<dbReference type="PANTHER" id="PTHR11455:SF9">
    <property type="entry name" value="CRYPTOCHROME CIRCADIAN CLOCK 5 ISOFORM X1"/>
    <property type="match status" value="1"/>
</dbReference>
<dbReference type="InterPro" id="IPR018394">
    <property type="entry name" value="DNA_photolyase_1_CS_C"/>
</dbReference>
<evidence type="ECO:0000259" key="8">
    <source>
        <dbReference type="PROSITE" id="PS51645"/>
    </source>
</evidence>
<dbReference type="GO" id="GO:0006139">
    <property type="term" value="P:nucleobase-containing compound metabolic process"/>
    <property type="evidence" value="ECO:0007669"/>
    <property type="project" value="UniProtKB-ARBA"/>
</dbReference>
<evidence type="ECO:0000256" key="7">
    <source>
        <dbReference type="SAM" id="MobiDB-lite"/>
    </source>
</evidence>
<keyword evidence="4 6" id="KW-0157">Chromophore</keyword>
<reference evidence="9 10" key="1">
    <citation type="journal article" date="2014" name="Antonie Van Leeuwenhoek">
        <title>Hyphomonas beringensis sp. nov. and Hyphomonas chukchiensis sp. nov., isolated from surface seawater of the Bering Sea and Chukchi Sea.</title>
        <authorList>
            <person name="Li C."/>
            <person name="Lai Q."/>
            <person name="Li G."/>
            <person name="Dong C."/>
            <person name="Wang J."/>
            <person name="Liao Y."/>
            <person name="Shao Z."/>
        </authorList>
    </citation>
    <scope>NUCLEOTIDE SEQUENCE [LARGE SCALE GENOMIC DNA]</scope>
    <source>
        <strain evidence="9 10">MHS-3</strain>
    </source>
</reference>
<dbReference type="GO" id="GO:0003904">
    <property type="term" value="F:deoxyribodipyrimidine photo-lyase activity"/>
    <property type="evidence" value="ECO:0007669"/>
    <property type="project" value="TreeGrafter"/>
</dbReference>
<dbReference type="PROSITE" id="PS51645">
    <property type="entry name" value="PHR_CRY_ALPHA_BETA"/>
    <property type="match status" value="1"/>
</dbReference>
<keyword evidence="3 5" id="KW-0274">FAD</keyword>
<dbReference type="SUPFAM" id="SSF52425">
    <property type="entry name" value="Cryptochrome/photolyase, N-terminal domain"/>
    <property type="match status" value="1"/>
</dbReference>
<feature type="binding site" evidence="5">
    <location>
        <begin position="229"/>
        <end position="235"/>
    </location>
    <ligand>
        <name>FAD</name>
        <dbReference type="ChEBI" id="CHEBI:57692"/>
    </ligand>
</feature>
<feature type="region of interest" description="Disordered" evidence="7">
    <location>
        <begin position="470"/>
        <end position="542"/>
    </location>
</feature>
<dbReference type="Gene3D" id="3.40.50.620">
    <property type="entry name" value="HUPs"/>
    <property type="match status" value="1"/>
</dbReference>
<feature type="compositionally biased region" description="Basic residues" evidence="7">
    <location>
        <begin position="470"/>
        <end position="479"/>
    </location>
</feature>
<dbReference type="GO" id="GO:0071949">
    <property type="term" value="F:FAD binding"/>
    <property type="evidence" value="ECO:0007669"/>
    <property type="project" value="TreeGrafter"/>
</dbReference>
<dbReference type="RefSeq" id="WP_035570218.1">
    <property type="nucleotide sequence ID" value="NZ_ARYH01000001.1"/>
</dbReference>
<feature type="binding site" evidence="5">
    <location>
        <position position="217"/>
    </location>
    <ligand>
        <name>FAD</name>
        <dbReference type="ChEBI" id="CHEBI:57692"/>
    </ligand>
</feature>
<dbReference type="AlphaFoldDB" id="A0A069E5T4"/>
<accession>A0A069E5T4</accession>
<name>A0A069E5T4_9PROT</name>
<evidence type="ECO:0000256" key="6">
    <source>
        <dbReference type="RuleBase" id="RU004182"/>
    </source>
</evidence>
<dbReference type="InterPro" id="IPR006050">
    <property type="entry name" value="DNA_photolyase_N"/>
</dbReference>
<dbReference type="PROSITE" id="PS00394">
    <property type="entry name" value="DNA_PHOTOLYASES_1_1"/>
    <property type="match status" value="1"/>
</dbReference>
<evidence type="ECO:0000256" key="4">
    <source>
        <dbReference type="ARBA" id="ARBA00022991"/>
    </source>
</evidence>
<comment type="cofactor">
    <cofactor evidence="1">
        <name>(6R)-5,10-methylene-5,6,7,8-tetrahydrofolate</name>
        <dbReference type="ChEBI" id="CHEBI:15636"/>
    </cofactor>
</comment>
<dbReference type="Gene3D" id="1.10.579.10">
    <property type="entry name" value="DNA Cyclobutane Dipyrimidine Photolyase, subunit A, domain 3"/>
    <property type="match status" value="1"/>
</dbReference>
<evidence type="ECO:0000313" key="9">
    <source>
        <dbReference type="EMBL" id="KCZ85442.1"/>
    </source>
</evidence>
<feature type="binding site" evidence="5">
    <location>
        <position position="274"/>
    </location>
    <ligand>
        <name>FAD</name>
        <dbReference type="ChEBI" id="CHEBI:57692"/>
    </ligand>
</feature>
<dbReference type="PRINTS" id="PR00147">
    <property type="entry name" value="DNAPHOTLYASE"/>
</dbReference>
<dbReference type="GO" id="GO:0009416">
    <property type="term" value="P:response to light stimulus"/>
    <property type="evidence" value="ECO:0007669"/>
    <property type="project" value="TreeGrafter"/>
</dbReference>
<dbReference type="Pfam" id="PF03441">
    <property type="entry name" value="FAD_binding_7"/>
    <property type="match status" value="1"/>
</dbReference>
<sequence>MFYFCSMKNVHLVWFRRDLRVHDHAALAAAVASGAPVLPLYIFERDSWALPEHSRRQFDFLMDSLTELDEALTERGARLIVRKGDALDVLADLHRRHGIEAIHMYEETGLPWTRARDRAVRRWAVQAGISLREQSQPGILRGLKGHDDWTSRWAEALNAPRIKAPESIRAATQAAGPWPIAEDFCLGPDDCAGRQTGGRTAGVELLRSFLAGRGRRYQQDADRPAISETTGSRLSPHLAFGTVSVREAWQAAARARAAYVQDGDTTFAASLTDFLERLEWRARSIQSFEDRPLPQTGSGEDFRPEAAADDPRLAAWIDGRTGFPLIDACMRALRETGWLNFRMRAMLIGFASCQLWMDWRLPAERLGALFTDFEPGIHYPQVIAQAGLRGRRMPVVRNPVRLSQQLDPDGVFIRRWVPELAALPDAYLHAPWDAPKAELARAGVIFGQTYPMRMVDHAAAAREARERIARVRHPGRPLQKRPEPKQPAPKAAPRPSRRSEAKQADLPFRSRRPNGIRRPARGPVQLSFDLGQPPSVPESQSV</sequence>
<evidence type="ECO:0000256" key="5">
    <source>
        <dbReference type="PIRSR" id="PIRSR602081-1"/>
    </source>
</evidence>
<comment type="cofactor">
    <cofactor evidence="5">
        <name>FAD</name>
        <dbReference type="ChEBI" id="CHEBI:57692"/>
    </cofactor>
    <text evidence="5">Binds 1 FAD per subunit.</text>
</comment>
<feature type="domain" description="Photolyase/cryptochrome alpha/beta" evidence="8">
    <location>
        <begin position="9"/>
        <end position="139"/>
    </location>
</feature>
<dbReference type="eggNOG" id="COG0415">
    <property type="taxonomic scope" value="Bacteria"/>
</dbReference>
<evidence type="ECO:0000313" key="10">
    <source>
        <dbReference type="Proteomes" id="UP000027446"/>
    </source>
</evidence>
<dbReference type="InterPro" id="IPR036134">
    <property type="entry name" value="Crypto/Photolyase_FAD-like_sf"/>
</dbReference>
<evidence type="ECO:0000256" key="3">
    <source>
        <dbReference type="ARBA" id="ARBA00022827"/>
    </source>
</evidence>
<feature type="compositionally biased region" description="Basic residues" evidence="7">
    <location>
        <begin position="509"/>
        <end position="520"/>
    </location>
</feature>
<dbReference type="GO" id="GO:0003677">
    <property type="term" value="F:DNA binding"/>
    <property type="evidence" value="ECO:0007669"/>
    <property type="project" value="TreeGrafter"/>
</dbReference>
<comment type="caution">
    <text evidence="9">The sequence shown here is derived from an EMBL/GenBank/DDBJ whole genome shotgun (WGS) entry which is preliminary data.</text>
</comment>
<proteinExistence type="inferred from homology"/>
<dbReference type="OrthoDB" id="9772484at2"/>
<keyword evidence="9" id="KW-0456">Lyase</keyword>
<dbReference type="Pfam" id="PF00875">
    <property type="entry name" value="DNA_photolyase"/>
    <property type="match status" value="1"/>
</dbReference>
<dbReference type="PANTHER" id="PTHR11455">
    <property type="entry name" value="CRYPTOCHROME"/>
    <property type="match status" value="1"/>
</dbReference>
<dbReference type="SUPFAM" id="SSF48173">
    <property type="entry name" value="Cryptochrome/photolyase FAD-binding domain"/>
    <property type="match status" value="1"/>
</dbReference>
<dbReference type="InterPro" id="IPR014729">
    <property type="entry name" value="Rossmann-like_a/b/a_fold"/>
</dbReference>